<dbReference type="SUPFAM" id="SSF55298">
    <property type="entry name" value="YjgF-like"/>
    <property type="match status" value="1"/>
</dbReference>
<dbReference type="GO" id="GO:0019239">
    <property type="term" value="F:deaminase activity"/>
    <property type="evidence" value="ECO:0007669"/>
    <property type="project" value="TreeGrafter"/>
</dbReference>
<dbReference type="Proteomes" id="UP000266915">
    <property type="component" value="Unassembled WGS sequence"/>
</dbReference>
<keyword evidence="2" id="KW-1185">Reference proteome</keyword>
<protein>
    <submittedName>
        <fullName evidence="1">Reactive intermediate/imine deaminase</fullName>
    </submittedName>
</protein>
<accession>A0A3N2BXZ2</accession>
<dbReference type="CDD" id="cd00448">
    <property type="entry name" value="YjgF_YER057c_UK114_family"/>
    <property type="match status" value="1"/>
</dbReference>
<name>A0A3N2BXZ2_9MICO</name>
<dbReference type="PANTHER" id="PTHR11803">
    <property type="entry name" value="2-IMINOBUTANOATE/2-IMINOPROPANOATE DEAMINASE RIDA"/>
    <property type="match status" value="1"/>
</dbReference>
<evidence type="ECO:0000313" key="2">
    <source>
        <dbReference type="Proteomes" id="UP000266915"/>
    </source>
</evidence>
<dbReference type="Pfam" id="PF01042">
    <property type="entry name" value="Ribonuc_L-PSP"/>
    <property type="match status" value="1"/>
</dbReference>
<organism evidence="1 2">
    <name type="scientific">Plantibacter flavus</name>
    <dbReference type="NCBI Taxonomy" id="150123"/>
    <lineage>
        <taxon>Bacteria</taxon>
        <taxon>Bacillati</taxon>
        <taxon>Actinomycetota</taxon>
        <taxon>Actinomycetes</taxon>
        <taxon>Micrococcales</taxon>
        <taxon>Microbacteriaceae</taxon>
        <taxon>Plantibacter</taxon>
    </lineage>
</organism>
<dbReference type="GO" id="GO:0005829">
    <property type="term" value="C:cytosol"/>
    <property type="evidence" value="ECO:0007669"/>
    <property type="project" value="TreeGrafter"/>
</dbReference>
<dbReference type="RefSeq" id="WP_085511660.1">
    <property type="nucleotide sequence ID" value="NZ_FXAP01000002.1"/>
</dbReference>
<dbReference type="Gene3D" id="3.30.1330.40">
    <property type="entry name" value="RutC-like"/>
    <property type="match status" value="1"/>
</dbReference>
<dbReference type="InterPro" id="IPR035959">
    <property type="entry name" value="RutC-like_sf"/>
</dbReference>
<dbReference type="PANTHER" id="PTHR11803:SF39">
    <property type="entry name" value="2-IMINOBUTANOATE_2-IMINOPROPANOATE DEAMINASE"/>
    <property type="match status" value="1"/>
</dbReference>
<gene>
    <name evidence="1" type="ORF">EDD42_0126</name>
</gene>
<reference evidence="1 2" key="1">
    <citation type="submission" date="2018-11" db="EMBL/GenBank/DDBJ databases">
        <title>Sequencing the genomes of 1000 actinobacteria strains.</title>
        <authorList>
            <person name="Klenk H.-P."/>
        </authorList>
    </citation>
    <scope>NUCLEOTIDE SEQUENCE [LARGE SCALE GENOMIC DNA]</scope>
    <source>
        <strain evidence="1 2">DSM 14012</strain>
    </source>
</reference>
<evidence type="ECO:0000313" key="1">
    <source>
        <dbReference type="EMBL" id="ROR80093.1"/>
    </source>
</evidence>
<comment type="caution">
    <text evidence="1">The sequence shown here is derived from an EMBL/GenBank/DDBJ whole genome shotgun (WGS) entry which is preliminary data.</text>
</comment>
<dbReference type="AlphaFoldDB" id="A0A3N2BXZ2"/>
<dbReference type="InterPro" id="IPR006175">
    <property type="entry name" value="YjgF/YER057c/UK114"/>
</dbReference>
<sequence length="127" mass="13103">MERHVISTPNAPSSPLFSQGVRAGSTISVSGMVGVDPATGVSAGPSIQDQTQQSLRNCEAVLNAGGGTIADITMVTVLLAHPDDFAGLNEAYADFFDEPRPARAVARLGPELPGVLVSIAMTAQVDR</sequence>
<proteinExistence type="predicted"/>
<dbReference type="EMBL" id="RKHL01000001">
    <property type="protein sequence ID" value="ROR80093.1"/>
    <property type="molecule type" value="Genomic_DNA"/>
</dbReference>